<proteinExistence type="predicted"/>
<evidence type="ECO:0000256" key="1">
    <source>
        <dbReference type="SAM" id="MobiDB-lite"/>
    </source>
</evidence>
<comment type="caution">
    <text evidence="2">The sequence shown here is derived from an EMBL/GenBank/DDBJ whole genome shotgun (WGS) entry which is preliminary data.</text>
</comment>
<dbReference type="Proteomes" id="UP000712600">
    <property type="component" value="Unassembled WGS sequence"/>
</dbReference>
<sequence length="129" mass="14176">MFGLKYRSTSDGRVSSVNGGKRVSVDETGVWVDGGISIDTLVEASTDYSIGISIDAFGQALMCGLKVLTKLPRSTLAILAQIWSMRGIFLCLLNVPNLQDLMRIAVDFPCCFWYCWALWEPKFALSISG</sequence>
<protein>
    <submittedName>
        <fullName evidence="2">Uncharacterized protein</fullName>
    </submittedName>
</protein>
<dbReference type="AlphaFoldDB" id="A0A8S9QP85"/>
<accession>A0A8S9QP85</accession>
<reference evidence="2" key="1">
    <citation type="submission" date="2019-12" db="EMBL/GenBank/DDBJ databases">
        <title>Genome sequencing and annotation of Brassica cretica.</title>
        <authorList>
            <person name="Studholme D.J."/>
            <person name="Sarris P."/>
        </authorList>
    </citation>
    <scope>NUCLEOTIDE SEQUENCE</scope>
    <source>
        <strain evidence="2">PFS-109/04</strain>
        <tissue evidence="2">Leaf</tissue>
    </source>
</reference>
<feature type="compositionally biased region" description="Polar residues" evidence="1">
    <location>
        <begin position="7"/>
        <end position="18"/>
    </location>
</feature>
<evidence type="ECO:0000313" key="2">
    <source>
        <dbReference type="EMBL" id="KAF3540054.1"/>
    </source>
</evidence>
<dbReference type="EMBL" id="QGKX02001290">
    <property type="protein sequence ID" value="KAF3540054.1"/>
    <property type="molecule type" value="Genomic_DNA"/>
</dbReference>
<gene>
    <name evidence="2" type="ORF">F2Q69_00021737</name>
</gene>
<name>A0A8S9QP85_BRACR</name>
<organism evidence="2 3">
    <name type="scientific">Brassica cretica</name>
    <name type="common">Mustard</name>
    <dbReference type="NCBI Taxonomy" id="69181"/>
    <lineage>
        <taxon>Eukaryota</taxon>
        <taxon>Viridiplantae</taxon>
        <taxon>Streptophyta</taxon>
        <taxon>Embryophyta</taxon>
        <taxon>Tracheophyta</taxon>
        <taxon>Spermatophyta</taxon>
        <taxon>Magnoliopsida</taxon>
        <taxon>eudicotyledons</taxon>
        <taxon>Gunneridae</taxon>
        <taxon>Pentapetalae</taxon>
        <taxon>rosids</taxon>
        <taxon>malvids</taxon>
        <taxon>Brassicales</taxon>
        <taxon>Brassicaceae</taxon>
        <taxon>Brassiceae</taxon>
        <taxon>Brassica</taxon>
    </lineage>
</organism>
<evidence type="ECO:0000313" key="3">
    <source>
        <dbReference type="Proteomes" id="UP000712600"/>
    </source>
</evidence>
<feature type="region of interest" description="Disordered" evidence="1">
    <location>
        <begin position="1"/>
        <end position="20"/>
    </location>
</feature>